<reference evidence="2" key="1">
    <citation type="submission" date="2021-03" db="EMBL/GenBank/DDBJ databases">
        <authorList>
            <person name="Tagirdzhanova G."/>
        </authorList>
    </citation>
    <scope>NUCLEOTIDE SEQUENCE</scope>
</reference>
<evidence type="ECO:0000256" key="1">
    <source>
        <dbReference type="SAM" id="SignalP"/>
    </source>
</evidence>
<feature type="chain" id="PRO_5034961716" evidence="1">
    <location>
        <begin position="22"/>
        <end position="223"/>
    </location>
</feature>
<dbReference type="AlphaFoldDB" id="A0A8H3J6H9"/>
<dbReference type="EMBL" id="CAJPDT010000154">
    <property type="protein sequence ID" value="CAF9941691.1"/>
    <property type="molecule type" value="Genomic_DNA"/>
</dbReference>
<sequence length="223" mass="25030">MHLFSIESKLAWPLLIAVAIAANSPSDILTGVGTSSLNLLTPQNLSTTSIGETAYCKDPDDPDQPPFTSSFNYTYTFSSTPIAESSLRAAGIDPDEESFAFDCFIPVPLLPVVFEIQGELDSDLRLVFRAWVKFLKHFNYYIGVFSCHLLDLDKDPCVFNLNIKYIKGQAGIVPEQDPDPDYIDLYLEVQVFVWIPYTRVKKTVNFKKFFKKVPKPTKGTIDA</sequence>
<dbReference type="Proteomes" id="UP000664534">
    <property type="component" value="Unassembled WGS sequence"/>
</dbReference>
<evidence type="ECO:0000313" key="3">
    <source>
        <dbReference type="Proteomes" id="UP000664534"/>
    </source>
</evidence>
<comment type="caution">
    <text evidence="2">The sequence shown here is derived from an EMBL/GenBank/DDBJ whole genome shotgun (WGS) entry which is preliminary data.</text>
</comment>
<name>A0A8H3J6H9_9LECA</name>
<dbReference type="OrthoDB" id="5317860at2759"/>
<evidence type="ECO:0000313" key="2">
    <source>
        <dbReference type="EMBL" id="CAF9941691.1"/>
    </source>
</evidence>
<organism evidence="2 3">
    <name type="scientific">Imshaugia aleurites</name>
    <dbReference type="NCBI Taxonomy" id="172621"/>
    <lineage>
        <taxon>Eukaryota</taxon>
        <taxon>Fungi</taxon>
        <taxon>Dikarya</taxon>
        <taxon>Ascomycota</taxon>
        <taxon>Pezizomycotina</taxon>
        <taxon>Lecanoromycetes</taxon>
        <taxon>OSLEUM clade</taxon>
        <taxon>Lecanoromycetidae</taxon>
        <taxon>Lecanorales</taxon>
        <taxon>Lecanorineae</taxon>
        <taxon>Parmeliaceae</taxon>
        <taxon>Imshaugia</taxon>
    </lineage>
</organism>
<keyword evidence="1" id="KW-0732">Signal</keyword>
<keyword evidence="3" id="KW-1185">Reference proteome</keyword>
<protein>
    <submittedName>
        <fullName evidence="2">Uncharacterized protein</fullName>
    </submittedName>
</protein>
<gene>
    <name evidence="2" type="ORF">IMSHALPRED_002849</name>
</gene>
<accession>A0A8H3J6H9</accession>
<proteinExistence type="predicted"/>
<feature type="signal peptide" evidence="1">
    <location>
        <begin position="1"/>
        <end position="21"/>
    </location>
</feature>